<keyword evidence="4" id="KW-1185">Reference proteome</keyword>
<feature type="compositionally biased region" description="Basic residues" evidence="1">
    <location>
        <begin position="53"/>
        <end position="62"/>
    </location>
</feature>
<keyword evidence="2" id="KW-0472">Membrane</keyword>
<proteinExistence type="predicted"/>
<sequence>MTAANINNYHVREATTPNTATAASTMTPCTFTVFALPLSAVLEARRRRDAAQRRKSISKIRHATIPSHERQALREALKEHLHQSR</sequence>
<feature type="transmembrane region" description="Helical" evidence="2">
    <location>
        <begin position="20"/>
        <end position="44"/>
    </location>
</feature>
<protein>
    <submittedName>
        <fullName evidence="3">Uncharacterized protein</fullName>
    </submittedName>
</protein>
<evidence type="ECO:0000313" key="3">
    <source>
        <dbReference type="EMBL" id="QPB44508.1"/>
    </source>
</evidence>
<organism evidence="3 4">
    <name type="scientific">Medusavirus stheno T3</name>
    <dbReference type="NCBI Taxonomy" id="3069717"/>
    <lineage>
        <taxon>Viruses</taxon>
        <taxon>Varidnaviria</taxon>
        <taxon>Bamfordvirae</taxon>
        <taxon>Nucleocytoviricota</taxon>
        <taxon>Megaviricetes</taxon>
        <taxon>Mamonoviridae</taxon>
        <taxon>Medusavirus</taxon>
        <taxon>Medusavirus sthenus</taxon>
    </lineage>
</organism>
<feature type="region of interest" description="Disordered" evidence="1">
    <location>
        <begin position="49"/>
        <end position="71"/>
    </location>
</feature>
<evidence type="ECO:0000256" key="1">
    <source>
        <dbReference type="SAM" id="MobiDB-lite"/>
    </source>
</evidence>
<dbReference type="Proteomes" id="UP001162098">
    <property type="component" value="Segment"/>
</dbReference>
<accession>A0A7S7YEU8</accession>
<dbReference type="EMBL" id="MW018138">
    <property type="protein sequence ID" value="QPB44508.1"/>
    <property type="molecule type" value="Genomic_DNA"/>
</dbReference>
<evidence type="ECO:0000256" key="2">
    <source>
        <dbReference type="SAM" id="Phobius"/>
    </source>
</evidence>
<keyword evidence="2" id="KW-0812">Transmembrane</keyword>
<keyword evidence="2" id="KW-1133">Transmembrane helix</keyword>
<evidence type="ECO:0000313" key="4">
    <source>
        <dbReference type="Proteomes" id="UP001162098"/>
    </source>
</evidence>
<dbReference type="KEGG" id="vg:80543704"/>
<reference evidence="3 4" key="1">
    <citation type="submission" date="2020-09" db="EMBL/GenBank/DDBJ databases">
        <authorList>
            <person name="Zhang R."/>
            <person name="Garcia K."/>
            <person name="Ogata H."/>
        </authorList>
    </citation>
    <scope>NUCLEOTIDE SEQUENCE [LARGE SCALE GENOMIC DNA]</scope>
    <source>
        <strain evidence="4">stheno</strain>
    </source>
</reference>
<name>A0A7S7YEU8_9VIRU</name>